<evidence type="ECO:0000313" key="3">
    <source>
        <dbReference type="Proteomes" id="UP000199233"/>
    </source>
</evidence>
<dbReference type="AlphaFoldDB" id="A0A1H9BYV6"/>
<dbReference type="STRING" id="489703.SAMN04488038_102278"/>
<feature type="compositionally biased region" description="Low complexity" evidence="1">
    <location>
        <begin position="193"/>
        <end position="204"/>
    </location>
</feature>
<feature type="compositionally biased region" description="Low complexity" evidence="1">
    <location>
        <begin position="119"/>
        <end position="128"/>
    </location>
</feature>
<feature type="compositionally biased region" description="Polar residues" evidence="1">
    <location>
        <begin position="172"/>
        <end position="181"/>
    </location>
</feature>
<name>A0A1H9BYV6_9GAMM</name>
<evidence type="ECO:0000313" key="2">
    <source>
        <dbReference type="EMBL" id="SEP93921.1"/>
    </source>
</evidence>
<protein>
    <submittedName>
        <fullName evidence="2">Uncharacterized protein</fullName>
    </submittedName>
</protein>
<reference evidence="3" key="1">
    <citation type="submission" date="2016-10" db="EMBL/GenBank/DDBJ databases">
        <authorList>
            <person name="Varghese N."/>
            <person name="Submissions S."/>
        </authorList>
    </citation>
    <scope>NUCLEOTIDE SEQUENCE [LARGE SCALE GENOMIC DNA]</scope>
    <source>
        <strain evidence="3">DSM 25927</strain>
    </source>
</reference>
<feature type="compositionally biased region" description="Basic and acidic residues" evidence="1">
    <location>
        <begin position="94"/>
        <end position="108"/>
    </location>
</feature>
<gene>
    <name evidence="2" type="ORF">SAMN04488038_102278</name>
</gene>
<accession>A0A1H9BYV6</accession>
<feature type="region of interest" description="Disordered" evidence="1">
    <location>
        <begin position="161"/>
        <end position="204"/>
    </location>
</feature>
<dbReference type="EMBL" id="FOFS01000002">
    <property type="protein sequence ID" value="SEP93921.1"/>
    <property type="molecule type" value="Genomic_DNA"/>
</dbReference>
<proteinExistence type="predicted"/>
<keyword evidence="3" id="KW-1185">Reference proteome</keyword>
<sequence>MLVQREVTKRKHTPAPAPAARVPELCNVLGAVADTPSMAWLQLSCPSWAALPCARRTAQRQRRGPQSQKPQQLRARSSALLLPWLVTYPPLPRTEQRSERSGRAEQEVRLSCSRARDGASATAPSTRAAQASAAATAAADARRRACFLLGTSLCTSKEKYLGRRRAHETKARSGNQTQQKTTKPRLAGHATHAPEAPLDDGPGAAPANFRDACIQSPSRAVLAVCTSHPSLLLP</sequence>
<dbReference type="Proteomes" id="UP000199233">
    <property type="component" value="Unassembled WGS sequence"/>
</dbReference>
<organism evidence="2 3">
    <name type="scientific">Solimonas aquatica</name>
    <dbReference type="NCBI Taxonomy" id="489703"/>
    <lineage>
        <taxon>Bacteria</taxon>
        <taxon>Pseudomonadati</taxon>
        <taxon>Pseudomonadota</taxon>
        <taxon>Gammaproteobacteria</taxon>
        <taxon>Nevskiales</taxon>
        <taxon>Nevskiaceae</taxon>
        <taxon>Solimonas</taxon>
    </lineage>
</organism>
<evidence type="ECO:0000256" key="1">
    <source>
        <dbReference type="SAM" id="MobiDB-lite"/>
    </source>
</evidence>
<feature type="region of interest" description="Disordered" evidence="1">
    <location>
        <begin position="92"/>
        <end position="128"/>
    </location>
</feature>